<accession>A0A4R9JUX7</accession>
<dbReference type="PROSITE" id="PS51217">
    <property type="entry name" value="UVRD_HELICASE_CTER"/>
    <property type="match status" value="1"/>
</dbReference>
<evidence type="ECO:0000313" key="14">
    <source>
        <dbReference type="EMBL" id="TGL55052.1"/>
    </source>
</evidence>
<feature type="compositionally biased region" description="Polar residues" evidence="11">
    <location>
        <begin position="647"/>
        <end position="657"/>
    </location>
</feature>
<proteinExistence type="inferred from homology"/>
<protein>
    <recommendedName>
        <fullName evidence="8">DNA 3'-5' helicase</fullName>
        <ecNumber evidence="8">5.6.2.4</ecNumber>
    </recommendedName>
</protein>
<comment type="caution">
    <text evidence="14">The sequence shown here is derived from an EMBL/GenBank/DDBJ whole genome shotgun (WGS) entry which is preliminary data.</text>
</comment>
<feature type="compositionally biased region" description="Basic and acidic residues" evidence="11">
    <location>
        <begin position="636"/>
        <end position="646"/>
    </location>
</feature>
<comment type="catalytic activity">
    <reaction evidence="9">
        <text>ATP + H2O = ADP + phosphate + H(+)</text>
        <dbReference type="Rhea" id="RHEA:13065"/>
        <dbReference type="ChEBI" id="CHEBI:15377"/>
        <dbReference type="ChEBI" id="CHEBI:15378"/>
        <dbReference type="ChEBI" id="CHEBI:30616"/>
        <dbReference type="ChEBI" id="CHEBI:43474"/>
        <dbReference type="ChEBI" id="CHEBI:456216"/>
        <dbReference type="EC" id="5.6.2.4"/>
    </reaction>
</comment>
<keyword evidence="5 10" id="KW-0067">ATP-binding</keyword>
<dbReference type="InterPro" id="IPR013986">
    <property type="entry name" value="DExx_box_DNA_helicase_dom_sf"/>
</dbReference>
<dbReference type="InterPro" id="IPR014016">
    <property type="entry name" value="UvrD-like_ATP-bd"/>
</dbReference>
<evidence type="ECO:0000256" key="9">
    <source>
        <dbReference type="ARBA" id="ARBA00048988"/>
    </source>
</evidence>
<evidence type="ECO:0000256" key="3">
    <source>
        <dbReference type="ARBA" id="ARBA00022801"/>
    </source>
</evidence>
<reference evidence="14" key="1">
    <citation type="journal article" date="2019" name="PLoS Negl. Trop. Dis.">
        <title>Revisiting the worldwide diversity of Leptospira species in the environment.</title>
        <authorList>
            <person name="Vincent A.T."/>
            <person name="Schiettekatte O."/>
            <person name="Bourhy P."/>
            <person name="Veyrier F.J."/>
            <person name="Picardeau M."/>
        </authorList>
    </citation>
    <scope>NUCLEOTIDE SEQUENCE [LARGE SCALE GENOMIC DNA]</scope>
    <source>
        <strain evidence="14">201702454</strain>
    </source>
</reference>
<evidence type="ECO:0000256" key="11">
    <source>
        <dbReference type="SAM" id="MobiDB-lite"/>
    </source>
</evidence>
<evidence type="ECO:0000256" key="8">
    <source>
        <dbReference type="ARBA" id="ARBA00034808"/>
    </source>
</evidence>
<evidence type="ECO:0000256" key="7">
    <source>
        <dbReference type="ARBA" id="ARBA00034617"/>
    </source>
</evidence>
<dbReference type="Pfam" id="PF13361">
    <property type="entry name" value="UvrD_C"/>
    <property type="match status" value="1"/>
</dbReference>
<dbReference type="InterPro" id="IPR000212">
    <property type="entry name" value="DNA_helicase_UvrD/REP"/>
</dbReference>
<dbReference type="GO" id="GO:0043138">
    <property type="term" value="F:3'-5' DNA helicase activity"/>
    <property type="evidence" value="ECO:0007669"/>
    <property type="project" value="UniProtKB-EC"/>
</dbReference>
<keyword evidence="3 10" id="KW-0378">Hydrolase</keyword>
<dbReference type="Gene3D" id="1.10.486.10">
    <property type="entry name" value="PCRA, domain 4"/>
    <property type="match status" value="1"/>
</dbReference>
<dbReference type="PROSITE" id="PS51198">
    <property type="entry name" value="UVRD_HELICASE_ATP_BIND"/>
    <property type="match status" value="1"/>
</dbReference>
<dbReference type="GO" id="GO:0016887">
    <property type="term" value="F:ATP hydrolysis activity"/>
    <property type="evidence" value="ECO:0007669"/>
    <property type="project" value="RHEA"/>
</dbReference>
<dbReference type="Gene3D" id="1.10.10.160">
    <property type="match status" value="1"/>
</dbReference>
<evidence type="ECO:0000313" key="15">
    <source>
        <dbReference type="Proteomes" id="UP000297609"/>
    </source>
</evidence>
<dbReference type="OrthoDB" id="9810135at2"/>
<dbReference type="EMBL" id="RQGG01000013">
    <property type="protein sequence ID" value="TGL55052.1"/>
    <property type="molecule type" value="Genomic_DNA"/>
</dbReference>
<dbReference type="PANTHER" id="PTHR11070:SF3">
    <property type="entry name" value="DNA 3'-5' HELICASE"/>
    <property type="match status" value="1"/>
</dbReference>
<feature type="region of interest" description="Disordered" evidence="11">
    <location>
        <begin position="636"/>
        <end position="657"/>
    </location>
</feature>
<feature type="domain" description="UvrD-like helicase ATP-binding" evidence="12">
    <location>
        <begin position="3"/>
        <end position="287"/>
    </location>
</feature>
<dbReference type="GO" id="GO:0003677">
    <property type="term" value="F:DNA binding"/>
    <property type="evidence" value="ECO:0007669"/>
    <property type="project" value="InterPro"/>
</dbReference>
<evidence type="ECO:0000259" key="13">
    <source>
        <dbReference type="PROSITE" id="PS51217"/>
    </source>
</evidence>
<evidence type="ECO:0000256" key="6">
    <source>
        <dbReference type="ARBA" id="ARBA00023235"/>
    </source>
</evidence>
<gene>
    <name evidence="14" type="ORF">EHQ59_05440</name>
</gene>
<comment type="similarity">
    <text evidence="1">Belongs to the helicase family. UvrD subfamily.</text>
</comment>
<dbReference type="CDD" id="cd17932">
    <property type="entry name" value="DEXQc_UvrD"/>
    <property type="match status" value="1"/>
</dbReference>
<dbReference type="AlphaFoldDB" id="A0A4R9JUX7"/>
<evidence type="ECO:0000256" key="2">
    <source>
        <dbReference type="ARBA" id="ARBA00022741"/>
    </source>
</evidence>
<dbReference type="PANTHER" id="PTHR11070">
    <property type="entry name" value="UVRD / RECB / PCRA DNA HELICASE FAMILY MEMBER"/>
    <property type="match status" value="1"/>
</dbReference>
<organism evidence="14 15">
    <name type="scientific">Leptospira kemamanensis</name>
    <dbReference type="NCBI Taxonomy" id="2484942"/>
    <lineage>
        <taxon>Bacteria</taxon>
        <taxon>Pseudomonadati</taxon>
        <taxon>Spirochaetota</taxon>
        <taxon>Spirochaetia</taxon>
        <taxon>Leptospirales</taxon>
        <taxon>Leptospiraceae</taxon>
        <taxon>Leptospira</taxon>
    </lineage>
</organism>
<dbReference type="Gene3D" id="3.40.50.300">
    <property type="entry name" value="P-loop containing nucleotide triphosphate hydrolases"/>
    <property type="match status" value="2"/>
</dbReference>
<dbReference type="Proteomes" id="UP000297609">
    <property type="component" value="Unassembled WGS sequence"/>
</dbReference>
<evidence type="ECO:0000256" key="10">
    <source>
        <dbReference type="PROSITE-ProRule" id="PRU00560"/>
    </source>
</evidence>
<evidence type="ECO:0000256" key="1">
    <source>
        <dbReference type="ARBA" id="ARBA00009922"/>
    </source>
</evidence>
<keyword evidence="4 10" id="KW-0347">Helicase</keyword>
<dbReference type="SUPFAM" id="SSF52540">
    <property type="entry name" value="P-loop containing nucleoside triphosphate hydrolases"/>
    <property type="match status" value="1"/>
</dbReference>
<feature type="binding site" evidence="10">
    <location>
        <begin position="24"/>
        <end position="31"/>
    </location>
    <ligand>
        <name>ATP</name>
        <dbReference type="ChEBI" id="CHEBI:30616"/>
    </ligand>
</feature>
<evidence type="ECO:0000256" key="5">
    <source>
        <dbReference type="ARBA" id="ARBA00022840"/>
    </source>
</evidence>
<dbReference type="InterPro" id="IPR027417">
    <property type="entry name" value="P-loop_NTPase"/>
</dbReference>
<keyword evidence="6" id="KW-0413">Isomerase</keyword>
<dbReference type="GO" id="GO:0005829">
    <property type="term" value="C:cytosol"/>
    <property type="evidence" value="ECO:0007669"/>
    <property type="project" value="TreeGrafter"/>
</dbReference>
<dbReference type="EC" id="5.6.2.4" evidence="8"/>
<evidence type="ECO:0000259" key="12">
    <source>
        <dbReference type="PROSITE" id="PS51198"/>
    </source>
</evidence>
<keyword evidence="15" id="KW-1185">Reference proteome</keyword>
<dbReference type="InterPro" id="IPR014017">
    <property type="entry name" value="DNA_helicase_UvrD-like_C"/>
</dbReference>
<dbReference type="GO" id="GO:0005524">
    <property type="term" value="F:ATP binding"/>
    <property type="evidence" value="ECO:0007669"/>
    <property type="project" value="UniProtKB-UniRule"/>
</dbReference>
<dbReference type="GO" id="GO:0000725">
    <property type="term" value="P:recombinational repair"/>
    <property type="evidence" value="ECO:0007669"/>
    <property type="project" value="TreeGrafter"/>
</dbReference>
<dbReference type="Pfam" id="PF00580">
    <property type="entry name" value="UvrD-helicase"/>
    <property type="match status" value="1"/>
</dbReference>
<sequence>MTMDLNDAQNEVVHTKDGPILVVAGAGTGKTNTLVHKLAHLVKTGTNPESILLLTFTRRAAKEMLGRAAGILDQRMMSVKGGTFHSFCQLFLRRYGHSISVHPNFTILDEEDTLGFVGMARDQIVTPNTKQRFPKKETLAEIFSTSFNLQISLDKLIQKEYPMFIGLTKEIQEIKTKFIEFKRKHDALDFDDLLDFTRSILMSDETIREKMASVYQYILVDEYQDTNRIQAHIACLLASKHQNILVVGDDAQCIYGFRGANVRNMLDFPKIFPNTKIIQLTENYRSVQPILDVANAVLEGSKENYKKNLFSNKPKLLEKPFLVKLENLEEEAEWISSLLLELSENGESFSDMAVLFRAGYSSHLLEMQLTAKKIPYRKYGGKRFLDLAHIKDTIAYLKVIENPKDILSWNRILLLEDHIGKKYAHLLYKQLETNHFDYKNDPNFFLGFPEQTKLSFVKLLECLHAIPKEQSNPYQILEQILTHYLPILENTYDDAEKRKPDLEALRFLSKKETNLTEYLSQLVLNPVEGKEIGSLDDKENEFVTLSTIHSAKGLEWKYVVTMQVVEGILPNHRIKTVQELEEERRLLYVAITRAKSTLYLTYPVTNEKNRFTSVSRFVSDLPNDKDLFTKWEKLQNQENTKKEKQSQNDGSPDPFQSIQNYFLN</sequence>
<name>A0A4R9JUX7_9LEPT</name>
<evidence type="ECO:0000256" key="4">
    <source>
        <dbReference type="ARBA" id="ARBA00022806"/>
    </source>
</evidence>
<keyword evidence="2 10" id="KW-0547">Nucleotide-binding</keyword>
<feature type="domain" description="UvrD-like helicase C-terminal" evidence="13">
    <location>
        <begin position="288"/>
        <end position="553"/>
    </location>
</feature>
<comment type="catalytic activity">
    <reaction evidence="7">
        <text>Couples ATP hydrolysis with the unwinding of duplex DNA by translocating in the 3'-5' direction.</text>
        <dbReference type="EC" id="5.6.2.4"/>
    </reaction>
</comment>